<dbReference type="OrthoDB" id="9792692at2"/>
<evidence type="ECO:0000259" key="4">
    <source>
        <dbReference type="Pfam" id="PF08501"/>
    </source>
</evidence>
<evidence type="ECO:0000313" key="6">
    <source>
        <dbReference type="Proteomes" id="UP000263619"/>
    </source>
</evidence>
<dbReference type="EMBL" id="AP014608">
    <property type="protein sequence ID" value="BBA17404.1"/>
    <property type="molecule type" value="Genomic_DNA"/>
</dbReference>
<evidence type="ECO:0000256" key="2">
    <source>
        <dbReference type="ARBA" id="ARBA00023002"/>
    </source>
</evidence>
<evidence type="ECO:0000256" key="1">
    <source>
        <dbReference type="ARBA" id="ARBA00004871"/>
    </source>
</evidence>
<comment type="pathway">
    <text evidence="1">Metabolic intermediate biosynthesis; chorismate biosynthesis; chorismate from D-erythrose 4-phosphate and phosphoenolpyruvate: step 4/7.</text>
</comment>
<name>A0A224AKL8_9FLAO</name>
<feature type="domain" description="Shikimate dehydrogenase substrate binding N-terminal" evidence="4">
    <location>
        <begin position="11"/>
        <end position="92"/>
    </location>
</feature>
<dbReference type="RefSeq" id="WP_119305656.1">
    <property type="nucleotide sequence ID" value="NZ_AP014608.1"/>
</dbReference>
<dbReference type="PANTHER" id="PTHR21089">
    <property type="entry name" value="SHIKIMATE DEHYDROGENASE"/>
    <property type="match status" value="1"/>
</dbReference>
<dbReference type="GO" id="GO:0050661">
    <property type="term" value="F:NADP binding"/>
    <property type="evidence" value="ECO:0007669"/>
    <property type="project" value="TreeGrafter"/>
</dbReference>
<dbReference type="PANTHER" id="PTHR21089:SF1">
    <property type="entry name" value="BIFUNCTIONAL 3-DEHYDROQUINATE DEHYDRATASE_SHIKIMATE DEHYDROGENASE, CHLOROPLASTIC"/>
    <property type="match status" value="1"/>
</dbReference>
<keyword evidence="3" id="KW-0028">Amino-acid biosynthesis</keyword>
<proteinExistence type="predicted"/>
<dbReference type="GO" id="GO:0004764">
    <property type="term" value="F:shikimate 3-dehydrogenase (NADP+) activity"/>
    <property type="evidence" value="ECO:0007669"/>
    <property type="project" value="InterPro"/>
</dbReference>
<dbReference type="InterPro" id="IPR022893">
    <property type="entry name" value="Shikimate_DH_fam"/>
</dbReference>
<gene>
    <name evidence="5" type="primary">aroE</name>
    <name evidence="5" type="ORF">STAT_496</name>
</gene>
<dbReference type="CDD" id="cd01065">
    <property type="entry name" value="NAD_bind_Shikimate_DH"/>
    <property type="match status" value="1"/>
</dbReference>
<keyword evidence="6" id="KW-1185">Reference proteome</keyword>
<dbReference type="InterPro" id="IPR046346">
    <property type="entry name" value="Aminoacid_DH-like_N_sf"/>
</dbReference>
<protein>
    <submittedName>
        <fullName evidence="5">Shikimate dehydrogenase</fullName>
    </submittedName>
</protein>
<reference evidence="5 6" key="1">
    <citation type="submission" date="2014-06" db="EMBL/GenBank/DDBJ databases">
        <title>Genome sequence of the intracellular symbiont Blattabacterium cuenoti, strain STAT from the wood feeding cockroach Salganea taiwanensis taiwanensis.</title>
        <authorList>
            <person name="Kinjo Y."/>
            <person name="Ohkuma M."/>
            <person name="Tokuda G."/>
        </authorList>
    </citation>
    <scope>NUCLEOTIDE SEQUENCE [LARGE SCALE GENOMIC DNA]</scope>
    <source>
        <strain evidence="5 6">STAT</strain>
    </source>
</reference>
<organism evidence="5 6">
    <name type="scientific">Blattabacterium cuenoti STAT</name>
    <dbReference type="NCBI Taxonomy" id="1457030"/>
    <lineage>
        <taxon>Bacteria</taxon>
        <taxon>Pseudomonadati</taxon>
        <taxon>Bacteroidota</taxon>
        <taxon>Flavobacteriia</taxon>
        <taxon>Flavobacteriales</taxon>
        <taxon>Blattabacteriaceae</taxon>
        <taxon>Blattabacterium</taxon>
    </lineage>
</organism>
<dbReference type="Gene3D" id="3.40.50.720">
    <property type="entry name" value="NAD(P)-binding Rossmann-like Domain"/>
    <property type="match status" value="1"/>
</dbReference>
<evidence type="ECO:0000256" key="3">
    <source>
        <dbReference type="ARBA" id="ARBA00023141"/>
    </source>
</evidence>
<dbReference type="GO" id="GO:0005829">
    <property type="term" value="C:cytosol"/>
    <property type="evidence" value="ECO:0007669"/>
    <property type="project" value="TreeGrafter"/>
</dbReference>
<dbReference type="Proteomes" id="UP000263619">
    <property type="component" value="Chromosome"/>
</dbReference>
<dbReference type="Gene3D" id="3.40.50.10860">
    <property type="entry name" value="Leucine Dehydrogenase, chain A, domain 1"/>
    <property type="match status" value="1"/>
</dbReference>
<dbReference type="InterPro" id="IPR036291">
    <property type="entry name" value="NAD(P)-bd_dom_sf"/>
</dbReference>
<evidence type="ECO:0000313" key="5">
    <source>
        <dbReference type="EMBL" id="BBA17404.1"/>
    </source>
</evidence>
<sequence length="254" mass="29768">MTYKKIKIYGLIGKDIKYSFSRKFFSEKFKQESIFNTNYEIFDIPKIEDVSFIFQNPYFKGCNVTIPYKTKIIPFLTKIMPEAKSIGSVNVVKVINKCTIGFNTDILGFENSFKKKFQEIKNKKNFKALILGTGGVSKTISFVLEKLKIPYQYVSRKKNRGFLVYEDINENLLNKYKIIINCTPLGTYPNIDLCPFLPYQYISSEHYFYDLVYNPKKTLFLKKAEEKGALIKNGLEMFYLQAEESWKIWKNNTS</sequence>
<dbReference type="GO" id="GO:0009073">
    <property type="term" value="P:aromatic amino acid family biosynthetic process"/>
    <property type="evidence" value="ECO:0007669"/>
    <property type="project" value="UniProtKB-KW"/>
</dbReference>
<dbReference type="GO" id="GO:0019632">
    <property type="term" value="P:shikimate metabolic process"/>
    <property type="evidence" value="ECO:0007669"/>
    <property type="project" value="TreeGrafter"/>
</dbReference>
<dbReference type="AlphaFoldDB" id="A0A224AKL8"/>
<dbReference type="SUPFAM" id="SSF51735">
    <property type="entry name" value="NAD(P)-binding Rossmann-fold domains"/>
    <property type="match status" value="1"/>
</dbReference>
<keyword evidence="2" id="KW-0560">Oxidoreductase</keyword>
<dbReference type="SUPFAM" id="SSF53223">
    <property type="entry name" value="Aminoacid dehydrogenase-like, N-terminal domain"/>
    <property type="match status" value="1"/>
</dbReference>
<accession>A0A224AKL8</accession>
<dbReference type="GO" id="GO:0009423">
    <property type="term" value="P:chorismate biosynthetic process"/>
    <property type="evidence" value="ECO:0007669"/>
    <property type="project" value="TreeGrafter"/>
</dbReference>
<dbReference type="Pfam" id="PF08501">
    <property type="entry name" value="Shikimate_dh_N"/>
    <property type="match status" value="1"/>
</dbReference>
<dbReference type="InterPro" id="IPR013708">
    <property type="entry name" value="Shikimate_DH-bd_N"/>
</dbReference>
<keyword evidence="3" id="KW-0057">Aromatic amino acid biosynthesis</keyword>